<evidence type="ECO:0000256" key="2">
    <source>
        <dbReference type="SAM" id="Phobius"/>
    </source>
</evidence>
<dbReference type="SUPFAM" id="SSF52540">
    <property type="entry name" value="P-loop containing nucleoside triphosphate hydrolases"/>
    <property type="match status" value="1"/>
</dbReference>
<dbReference type="Gene3D" id="3.40.50.300">
    <property type="entry name" value="P-loop containing nucleotide triphosphate hydrolases"/>
    <property type="match status" value="1"/>
</dbReference>
<keyword evidence="2" id="KW-0472">Membrane</keyword>
<keyword evidence="2" id="KW-0812">Transmembrane</keyword>
<feature type="domain" description="FtsK" evidence="3">
    <location>
        <begin position="316"/>
        <end position="508"/>
    </location>
</feature>
<dbReference type="EMBL" id="BSFQ01000021">
    <property type="protein sequence ID" value="GLL13362.1"/>
    <property type="molecule type" value="Genomic_DNA"/>
</dbReference>
<dbReference type="RefSeq" id="WP_051737816.1">
    <property type="nucleotide sequence ID" value="NZ_BAAAUZ010000003.1"/>
</dbReference>
<keyword evidence="2" id="KW-1133">Transmembrane helix</keyword>
<dbReference type="InterPro" id="IPR002543">
    <property type="entry name" value="FtsK_dom"/>
</dbReference>
<dbReference type="GO" id="GO:0005524">
    <property type="term" value="F:ATP binding"/>
    <property type="evidence" value="ECO:0007669"/>
    <property type="project" value="UniProtKB-UniRule"/>
</dbReference>
<dbReference type="PROSITE" id="PS50901">
    <property type="entry name" value="FTSK"/>
    <property type="match status" value="1"/>
</dbReference>
<dbReference type="Proteomes" id="UP001143463">
    <property type="component" value="Unassembled WGS sequence"/>
</dbReference>
<feature type="transmembrane region" description="Helical" evidence="2">
    <location>
        <begin position="132"/>
        <end position="152"/>
    </location>
</feature>
<sequence length="682" mass="73473">MSAEIHEGELVPVDPPEQPRTIYATAIAVRETQKRPIVPAYLRNRDEARQLGGWLAKYGAHVALYHLTRLPKYAGKLAARAPYGVLVALLAVGAWVFDREATALRSQAVARGSVDEYMKLSKQRNQRVRQRGTVALAGLVALVALTVVVAFLPNWVQAVYVTAAVVVFGKLGTPADRRVTDVTTVTAAAPPRLTAEVVTRALQSMGIAAMNAKGASISYVAPITRDGPGWRADIDLPFGVTVADVAERRDRLASGLRRPLSAVWPEPSLEEHAGRLVLWVGDQPLNQVKPKAWPLEKSGSVELLGGTFPFGTDQRQRPVMVSLAETNALVGSLPGGGKTAAVRVLALAAALDPYAELRIHEHKGSGDLEALARCSHRYVSGVSDAHIAETLDSMREVYAELEKRAATLQKLPKSVVPDNKVTPELARTNRALRPLVLVVDEAQEVFSHGEYGEEAGKLAEGIIKRGRALAVIALFATQRPDAKSLPTGVSTNVGVRFCLRVMDQLANDMVLGTSMYRNGVRATTFTPRDRGIGYLVGVGDEPAVVRTYYVDTVAAEKVAARARAARERAGTVTGYALGEEAPKTAAASLLDDLAVVFATIEVEKVWREDVCAALAERWPDRYGQLTPDALTAALRPLGITTGQVWGRLPDGAGANRRGITREDVQAALDRHRREITSSAGAR</sequence>
<accession>A0A9W6NYC9</accession>
<keyword evidence="1" id="KW-0067">ATP-binding</keyword>
<evidence type="ECO:0000313" key="4">
    <source>
        <dbReference type="EMBL" id="GLL13362.1"/>
    </source>
</evidence>
<evidence type="ECO:0000256" key="1">
    <source>
        <dbReference type="PROSITE-ProRule" id="PRU00289"/>
    </source>
</evidence>
<gene>
    <name evidence="4" type="ORF">GCM10017577_45050</name>
</gene>
<dbReference type="GO" id="GO:0051301">
    <property type="term" value="P:cell division"/>
    <property type="evidence" value="ECO:0007669"/>
    <property type="project" value="UniProtKB-KW"/>
</dbReference>
<evidence type="ECO:0000313" key="5">
    <source>
        <dbReference type="Proteomes" id="UP001143463"/>
    </source>
</evidence>
<keyword evidence="1" id="KW-0547">Nucleotide-binding</keyword>
<keyword evidence="5" id="KW-1185">Reference proteome</keyword>
<keyword evidence="4" id="KW-0132">Cell division</keyword>
<comment type="caution">
    <text evidence="4">The sequence shown here is derived from an EMBL/GenBank/DDBJ whole genome shotgun (WGS) entry which is preliminary data.</text>
</comment>
<feature type="transmembrane region" description="Helical" evidence="2">
    <location>
        <begin position="77"/>
        <end position="97"/>
    </location>
</feature>
<dbReference type="AlphaFoldDB" id="A0A9W6NYC9"/>
<protein>
    <submittedName>
        <fullName evidence="4">Cell division protein FtsK</fullName>
    </submittedName>
</protein>
<organism evidence="4 5">
    <name type="scientific">Pseudonocardia halophobica</name>
    <dbReference type="NCBI Taxonomy" id="29401"/>
    <lineage>
        <taxon>Bacteria</taxon>
        <taxon>Bacillati</taxon>
        <taxon>Actinomycetota</taxon>
        <taxon>Actinomycetes</taxon>
        <taxon>Pseudonocardiales</taxon>
        <taxon>Pseudonocardiaceae</taxon>
        <taxon>Pseudonocardia</taxon>
    </lineage>
</organism>
<dbReference type="GO" id="GO:0003677">
    <property type="term" value="F:DNA binding"/>
    <property type="evidence" value="ECO:0007669"/>
    <property type="project" value="InterPro"/>
</dbReference>
<dbReference type="InterPro" id="IPR027417">
    <property type="entry name" value="P-loop_NTPase"/>
</dbReference>
<feature type="binding site" evidence="1">
    <location>
        <begin position="332"/>
        <end position="339"/>
    </location>
    <ligand>
        <name>ATP</name>
        <dbReference type="ChEBI" id="CHEBI:30616"/>
    </ligand>
</feature>
<name>A0A9W6NYC9_9PSEU</name>
<evidence type="ECO:0000259" key="3">
    <source>
        <dbReference type="PROSITE" id="PS50901"/>
    </source>
</evidence>
<reference evidence="4" key="2">
    <citation type="submission" date="2023-01" db="EMBL/GenBank/DDBJ databases">
        <authorList>
            <person name="Sun Q."/>
            <person name="Evtushenko L."/>
        </authorList>
    </citation>
    <scope>NUCLEOTIDE SEQUENCE</scope>
    <source>
        <strain evidence="4">VKM Ac-1069</strain>
    </source>
</reference>
<reference evidence="4" key="1">
    <citation type="journal article" date="2014" name="Int. J. Syst. Evol. Microbiol.">
        <title>Complete genome sequence of Corynebacterium casei LMG S-19264T (=DSM 44701T), isolated from a smear-ripened cheese.</title>
        <authorList>
            <consortium name="US DOE Joint Genome Institute (JGI-PGF)"/>
            <person name="Walter F."/>
            <person name="Albersmeier A."/>
            <person name="Kalinowski J."/>
            <person name="Ruckert C."/>
        </authorList>
    </citation>
    <scope>NUCLEOTIDE SEQUENCE</scope>
    <source>
        <strain evidence="4">VKM Ac-1069</strain>
    </source>
</reference>
<keyword evidence="4" id="KW-0131">Cell cycle</keyword>
<proteinExistence type="predicted"/>